<reference evidence="1" key="1">
    <citation type="submission" date="2019-08" db="EMBL/GenBank/DDBJ databases">
        <authorList>
            <person name="Kucharzyk K."/>
            <person name="Murdoch R.W."/>
            <person name="Higgins S."/>
            <person name="Loffler F."/>
        </authorList>
    </citation>
    <scope>NUCLEOTIDE SEQUENCE</scope>
</reference>
<name>A0A645FFH0_9ZZZZ</name>
<protein>
    <submittedName>
        <fullName evidence="1">Uncharacterized protein</fullName>
    </submittedName>
</protein>
<accession>A0A645FFH0</accession>
<dbReference type="EMBL" id="VSSQ01057441">
    <property type="protein sequence ID" value="MPN11244.1"/>
    <property type="molecule type" value="Genomic_DNA"/>
</dbReference>
<comment type="caution">
    <text evidence="1">The sequence shown here is derived from an EMBL/GenBank/DDBJ whole genome shotgun (WGS) entry which is preliminary data.</text>
</comment>
<dbReference type="AlphaFoldDB" id="A0A645FFH0"/>
<evidence type="ECO:0000313" key="1">
    <source>
        <dbReference type="EMBL" id="MPN11244.1"/>
    </source>
</evidence>
<gene>
    <name evidence="1" type="ORF">SDC9_158545</name>
</gene>
<proteinExistence type="predicted"/>
<sequence>MLAQGVVDRHLPALALGIEGGQLGGEKTRFPAYFLPLGAHDDVGAGHILGMQPQVIPLGRFQQPLVLQAVFADQNMKPVRRCEAHRFALAFPLLLLRLGLPADNAGAAQRFLDLCDIILRLRLFHSPHRVFDQGDLF</sequence>
<organism evidence="1">
    <name type="scientific">bioreactor metagenome</name>
    <dbReference type="NCBI Taxonomy" id="1076179"/>
    <lineage>
        <taxon>unclassified sequences</taxon>
        <taxon>metagenomes</taxon>
        <taxon>ecological metagenomes</taxon>
    </lineage>
</organism>